<evidence type="ECO:0000313" key="3">
    <source>
        <dbReference type="EMBL" id="MBK0404805.1"/>
    </source>
</evidence>
<keyword evidence="1" id="KW-0812">Transmembrane</keyword>
<dbReference type="RefSeq" id="WP_200507692.1">
    <property type="nucleotide sequence ID" value="NZ_JAEHFX010000011.1"/>
</dbReference>
<proteinExistence type="predicted"/>
<dbReference type="Proteomes" id="UP000644147">
    <property type="component" value="Unassembled WGS sequence"/>
</dbReference>
<reference evidence="3 4" key="1">
    <citation type="submission" date="2020-12" db="EMBL/GenBank/DDBJ databases">
        <title>Bacterial novel species Adhaeribacter sp. BT258 isolated from soil.</title>
        <authorList>
            <person name="Jung H.-Y."/>
        </authorList>
    </citation>
    <scope>NUCLEOTIDE SEQUENCE [LARGE SCALE GENOMIC DNA]</scope>
    <source>
        <strain evidence="3 4">BT258</strain>
    </source>
</reference>
<name>A0ABS1C622_9BACT</name>
<feature type="transmembrane region" description="Helical" evidence="1">
    <location>
        <begin position="51"/>
        <end position="72"/>
    </location>
</feature>
<dbReference type="Pfam" id="PF20862">
    <property type="entry name" value="DUF6843"/>
    <property type="match status" value="1"/>
</dbReference>
<evidence type="ECO:0000256" key="1">
    <source>
        <dbReference type="SAM" id="Phobius"/>
    </source>
</evidence>
<keyword evidence="4" id="KW-1185">Reference proteome</keyword>
<evidence type="ECO:0000313" key="4">
    <source>
        <dbReference type="Proteomes" id="UP000644147"/>
    </source>
</evidence>
<dbReference type="EMBL" id="JAEHFX010000011">
    <property type="protein sequence ID" value="MBK0404805.1"/>
    <property type="molecule type" value="Genomic_DNA"/>
</dbReference>
<gene>
    <name evidence="3" type="ORF">I5M27_17570</name>
</gene>
<organism evidence="3 4">
    <name type="scientific">Adhaeribacter terrigena</name>
    <dbReference type="NCBI Taxonomy" id="2793070"/>
    <lineage>
        <taxon>Bacteria</taxon>
        <taxon>Pseudomonadati</taxon>
        <taxon>Bacteroidota</taxon>
        <taxon>Cytophagia</taxon>
        <taxon>Cytophagales</taxon>
        <taxon>Hymenobacteraceae</taxon>
        <taxon>Adhaeribacter</taxon>
    </lineage>
</organism>
<protein>
    <recommendedName>
        <fullName evidence="2">DUF6843 domain-containing protein</fullName>
    </recommendedName>
</protein>
<feature type="domain" description="DUF6843" evidence="2">
    <location>
        <begin position="82"/>
        <end position="154"/>
    </location>
</feature>
<keyword evidence="1" id="KW-0472">Membrane</keyword>
<accession>A0ABS1C622</accession>
<sequence>MKAKIGIIIIILAFAVSLNPYLLIFTIPAFVIGVILLWFEKTKIKIKVAWTLLPIVIWYPAVLLFMFLSATIGTATGQKLDFIFPKDFIGPVVVIDKMNCGQPINKIEGREVLNIPNNGILLYKGTIKSGYVNHRYFRRDKTGNLIEIKDSGTKTFWEKENKPKQDNEIDVFLRGMGSTVSNLPEPIDYSWMTLIVSSKDSLPNFDDFGYNKQMSQEAESLIRKCKK</sequence>
<comment type="caution">
    <text evidence="3">The sequence shown here is derived from an EMBL/GenBank/DDBJ whole genome shotgun (WGS) entry which is preliminary data.</text>
</comment>
<keyword evidence="1" id="KW-1133">Transmembrane helix</keyword>
<feature type="transmembrane region" description="Helical" evidence="1">
    <location>
        <begin position="6"/>
        <end position="39"/>
    </location>
</feature>
<evidence type="ECO:0000259" key="2">
    <source>
        <dbReference type="Pfam" id="PF20862"/>
    </source>
</evidence>
<dbReference type="InterPro" id="IPR049293">
    <property type="entry name" value="DUF6843"/>
</dbReference>